<gene>
    <name evidence="2" type="ORF">FNH04_44820</name>
</gene>
<proteinExistence type="predicted"/>
<evidence type="ECO:0000313" key="3">
    <source>
        <dbReference type="Proteomes" id="UP000326979"/>
    </source>
</evidence>
<comment type="caution">
    <text evidence="2">The sequence shown here is derived from an EMBL/GenBank/DDBJ whole genome shotgun (WGS) entry which is preliminary data.</text>
</comment>
<accession>A0A5N8WH36</accession>
<protein>
    <recommendedName>
        <fullName evidence="4">DUF3592 domain-containing protein</fullName>
    </recommendedName>
</protein>
<dbReference type="EMBL" id="VJZE01000784">
    <property type="protein sequence ID" value="MPY46770.1"/>
    <property type="molecule type" value="Genomic_DNA"/>
</dbReference>
<name>A0A5N8WH36_9ACTN</name>
<evidence type="ECO:0000313" key="2">
    <source>
        <dbReference type="EMBL" id="MPY46770.1"/>
    </source>
</evidence>
<feature type="transmembrane region" description="Helical" evidence="1">
    <location>
        <begin position="6"/>
        <end position="26"/>
    </location>
</feature>
<keyword evidence="3" id="KW-1185">Reference proteome</keyword>
<keyword evidence="1" id="KW-1133">Transmembrane helix</keyword>
<dbReference type="Proteomes" id="UP000326979">
    <property type="component" value="Unassembled WGS sequence"/>
</dbReference>
<keyword evidence="1" id="KW-0812">Transmembrane</keyword>
<organism evidence="2 3">
    <name type="scientific">Streptomyces phyllanthi</name>
    <dbReference type="NCBI Taxonomy" id="1803180"/>
    <lineage>
        <taxon>Bacteria</taxon>
        <taxon>Bacillati</taxon>
        <taxon>Actinomycetota</taxon>
        <taxon>Actinomycetes</taxon>
        <taxon>Kitasatosporales</taxon>
        <taxon>Streptomycetaceae</taxon>
        <taxon>Streptomyces</taxon>
    </lineage>
</organism>
<keyword evidence="1" id="KW-0472">Membrane</keyword>
<feature type="transmembrane region" description="Helical" evidence="1">
    <location>
        <begin position="117"/>
        <end position="139"/>
    </location>
</feature>
<evidence type="ECO:0008006" key="4">
    <source>
        <dbReference type="Google" id="ProtNLM"/>
    </source>
</evidence>
<evidence type="ECO:0000256" key="1">
    <source>
        <dbReference type="SAM" id="Phobius"/>
    </source>
</evidence>
<dbReference type="OrthoDB" id="4242345at2"/>
<sequence>MAGALIWSLILALASCGIVVAAVHTFRRYRAGLRLQASGTETTGQCTSLSWRQDDVSVRFSYALPDGTEYEADSFPLARTSVTPGSTVSVVYDPASPTTAELTECLERAVRSRRRTLLAITPLLVMFAALDAWTALALFV</sequence>
<dbReference type="RefSeq" id="WP_152791966.1">
    <property type="nucleotide sequence ID" value="NZ_BAABEQ010000002.1"/>
</dbReference>
<dbReference type="AlphaFoldDB" id="A0A5N8WH36"/>
<reference evidence="2 3" key="1">
    <citation type="submission" date="2019-07" db="EMBL/GenBank/DDBJ databases">
        <title>New species of Amycolatopsis and Streptomyces.</title>
        <authorList>
            <person name="Duangmal K."/>
            <person name="Teo W.F.A."/>
            <person name="Lipun K."/>
        </authorList>
    </citation>
    <scope>NUCLEOTIDE SEQUENCE [LARGE SCALE GENOMIC DNA]</scope>
    <source>
        <strain evidence="2 3">TISTR 2346</strain>
    </source>
</reference>